<dbReference type="EMBL" id="BMJI01000008">
    <property type="protein sequence ID" value="GGC90764.1"/>
    <property type="molecule type" value="Genomic_DNA"/>
</dbReference>
<feature type="region of interest" description="Disordered" evidence="12">
    <location>
        <begin position="289"/>
        <end position="317"/>
    </location>
</feature>
<dbReference type="PANTHER" id="PTHR43297">
    <property type="entry name" value="OLIGOPEPTIDE TRANSPORT ATP-BINDING PROTEIN APPD"/>
    <property type="match status" value="1"/>
</dbReference>
<dbReference type="InterPro" id="IPR017871">
    <property type="entry name" value="ABC_transporter-like_CS"/>
</dbReference>
<feature type="transmembrane region" description="Helical" evidence="11">
    <location>
        <begin position="255"/>
        <end position="278"/>
    </location>
</feature>
<keyword evidence="4 11" id="KW-0813">Transport</keyword>
<dbReference type="CDD" id="cd03257">
    <property type="entry name" value="ABC_NikE_OppD_transporters"/>
    <property type="match status" value="1"/>
</dbReference>
<dbReference type="PROSITE" id="PS50893">
    <property type="entry name" value="ABC_TRANSPORTER_2"/>
    <property type="match status" value="1"/>
</dbReference>
<proteinExistence type="inferred from homology"/>
<dbReference type="CDD" id="cd06261">
    <property type="entry name" value="TM_PBP2"/>
    <property type="match status" value="1"/>
</dbReference>
<evidence type="ECO:0000256" key="6">
    <source>
        <dbReference type="ARBA" id="ARBA00022692"/>
    </source>
</evidence>
<keyword evidence="6 11" id="KW-0812">Transmembrane</keyword>
<evidence type="ECO:0000256" key="7">
    <source>
        <dbReference type="ARBA" id="ARBA00022741"/>
    </source>
</evidence>
<feature type="transmembrane region" description="Helical" evidence="11">
    <location>
        <begin position="154"/>
        <end position="172"/>
    </location>
</feature>
<dbReference type="PROSITE" id="PS50928">
    <property type="entry name" value="ABC_TM1"/>
    <property type="match status" value="1"/>
</dbReference>
<evidence type="ECO:0000256" key="10">
    <source>
        <dbReference type="ARBA" id="ARBA00023136"/>
    </source>
</evidence>
<feature type="domain" description="ABC transmembrane type-1" evidence="14">
    <location>
        <begin position="91"/>
        <end position="279"/>
    </location>
</feature>
<dbReference type="SUPFAM" id="SSF161098">
    <property type="entry name" value="MetI-like"/>
    <property type="match status" value="1"/>
</dbReference>
<dbReference type="InterPro" id="IPR050388">
    <property type="entry name" value="ABC_Ni/Peptide_Import"/>
</dbReference>
<evidence type="ECO:0000256" key="11">
    <source>
        <dbReference type="RuleBase" id="RU363032"/>
    </source>
</evidence>
<dbReference type="InterPro" id="IPR003439">
    <property type="entry name" value="ABC_transporter-like_ATP-bd"/>
</dbReference>
<accession>A0ABQ1P4C8</accession>
<gene>
    <name evidence="15" type="ORF">GCM10011512_17260</name>
</gene>
<keyword evidence="10 11" id="KW-0472">Membrane</keyword>
<dbReference type="PANTHER" id="PTHR43297:SF2">
    <property type="entry name" value="DIPEPTIDE TRANSPORT ATP-BINDING PROTEIN DPPD"/>
    <property type="match status" value="1"/>
</dbReference>
<dbReference type="SUPFAM" id="SSF52540">
    <property type="entry name" value="P-loop containing nucleoside triphosphate hydrolases"/>
    <property type="match status" value="1"/>
</dbReference>
<keyword evidence="8 15" id="KW-0067">ATP-binding</keyword>
<dbReference type="InterPro" id="IPR035906">
    <property type="entry name" value="MetI-like_sf"/>
</dbReference>
<dbReference type="InterPro" id="IPR025966">
    <property type="entry name" value="OppC_N"/>
</dbReference>
<evidence type="ECO:0000256" key="2">
    <source>
        <dbReference type="ARBA" id="ARBA00004202"/>
    </source>
</evidence>
<evidence type="ECO:0000256" key="4">
    <source>
        <dbReference type="ARBA" id="ARBA00022448"/>
    </source>
</evidence>
<feature type="transmembrane region" description="Helical" evidence="11">
    <location>
        <begin position="95"/>
        <end position="119"/>
    </location>
</feature>
<feature type="transmembrane region" description="Helical" evidence="11">
    <location>
        <begin position="27"/>
        <end position="51"/>
    </location>
</feature>
<sequence>MTQIPSLPAATTAVAVKRSGTVKRLAANPLAVIAALVLAVVVLACVAAPLLTPFDPNTGSLGSVLQKPGGEHLLGTDSAGRDVLTRLLFAGRTTLAAGLLAAVVAIAIGTPAGIAAGYYGGRLDGAFSWIANMLMSLPGIIVLLAVRAALGPNVWLSMIVFGVLLAPAFFRLTRTAVQSVRNELYVDAARVSGLSDGRIMTRHVFSVVRAPIIIQTAMVAGIAIAIQSVLEFLGLGNPLVPTWGVMMSDAFRNVYLQPLLLVWPGIAIASVTVSLALLGNALRDALEDGQKAAKAPRQPRRPRTGRTGTGVLPAVAHPTDTGQPHLLTVSGLRVGYPQHGGTVKTVVENVTLHVDAGEVLGIVGESGSGKTQTAFSILGLLPETARITAGTITFDGEPLLVAGEDARNRARIAKLRGRGIAYIPQEPMSNLDPSFTVGHQLVRPMVKVMGLSRSQARARALELLALVGIVDPQRTFEAYPHQISGGMAQRVLIAGAVSCEPRLLIADEPTTALDVTVQAEVLDLLRDLQGRLGMGLVLVTHNFGVVSDLCDRVVVMRQGALVEEGDVRSLLRSPQHPYTRQLLAATLEGKEPMTLLTAGATAVPTGVMPAAAAPGTLEGRL</sequence>
<dbReference type="Gene3D" id="1.10.3720.10">
    <property type="entry name" value="MetI-like"/>
    <property type="match status" value="1"/>
</dbReference>
<evidence type="ECO:0000256" key="8">
    <source>
        <dbReference type="ARBA" id="ARBA00022840"/>
    </source>
</evidence>
<evidence type="ECO:0000313" key="15">
    <source>
        <dbReference type="EMBL" id="GGC90764.1"/>
    </source>
</evidence>
<evidence type="ECO:0000256" key="9">
    <source>
        <dbReference type="ARBA" id="ARBA00022989"/>
    </source>
</evidence>
<dbReference type="Pfam" id="PF12911">
    <property type="entry name" value="OppC_N"/>
    <property type="match status" value="1"/>
</dbReference>
<feature type="transmembrane region" description="Helical" evidence="11">
    <location>
        <begin position="126"/>
        <end position="148"/>
    </location>
</feature>
<dbReference type="GO" id="GO:0005524">
    <property type="term" value="F:ATP binding"/>
    <property type="evidence" value="ECO:0007669"/>
    <property type="project" value="UniProtKB-KW"/>
</dbReference>
<dbReference type="Pfam" id="PF00528">
    <property type="entry name" value="BPD_transp_1"/>
    <property type="match status" value="1"/>
</dbReference>
<dbReference type="SMART" id="SM00382">
    <property type="entry name" value="AAA"/>
    <property type="match status" value="1"/>
</dbReference>
<protein>
    <submittedName>
        <fullName evidence="15">Dipeptide/oligopeptide/nickel ABC transporter ATP-binding protein</fullName>
    </submittedName>
</protein>
<dbReference type="InterPro" id="IPR027417">
    <property type="entry name" value="P-loop_NTPase"/>
</dbReference>
<keyword evidence="16" id="KW-1185">Reference proteome</keyword>
<dbReference type="Pfam" id="PF00005">
    <property type="entry name" value="ABC_tran"/>
    <property type="match status" value="1"/>
</dbReference>
<evidence type="ECO:0000259" key="13">
    <source>
        <dbReference type="PROSITE" id="PS50893"/>
    </source>
</evidence>
<evidence type="ECO:0000256" key="3">
    <source>
        <dbReference type="ARBA" id="ARBA00005417"/>
    </source>
</evidence>
<name>A0ABQ1P4C8_9MICC</name>
<feature type="domain" description="ABC transporter" evidence="13">
    <location>
        <begin position="327"/>
        <end position="583"/>
    </location>
</feature>
<comment type="similarity">
    <text evidence="11">Belongs to the binding-protein-dependent transport system permease family.</text>
</comment>
<evidence type="ECO:0000256" key="12">
    <source>
        <dbReference type="SAM" id="MobiDB-lite"/>
    </source>
</evidence>
<dbReference type="Proteomes" id="UP000597761">
    <property type="component" value="Unassembled WGS sequence"/>
</dbReference>
<comment type="caution">
    <text evidence="15">The sequence shown here is derived from an EMBL/GenBank/DDBJ whole genome shotgun (WGS) entry which is preliminary data.</text>
</comment>
<feature type="transmembrane region" description="Helical" evidence="11">
    <location>
        <begin position="212"/>
        <end position="235"/>
    </location>
</feature>
<comment type="subcellular location">
    <subcellularLocation>
        <location evidence="11">Cell membrane</location>
        <topology evidence="11">Multi-pass membrane protein</topology>
    </subcellularLocation>
    <subcellularLocation>
        <location evidence="2">Cell membrane</location>
        <topology evidence="2">Peripheral membrane protein</topology>
    </subcellularLocation>
    <subcellularLocation>
        <location evidence="1">Membrane</location>
        <topology evidence="1">Multi-pass membrane protein</topology>
    </subcellularLocation>
</comment>
<dbReference type="Gene3D" id="3.40.50.300">
    <property type="entry name" value="P-loop containing nucleotide triphosphate hydrolases"/>
    <property type="match status" value="1"/>
</dbReference>
<keyword evidence="9 11" id="KW-1133">Transmembrane helix</keyword>
<dbReference type="InterPro" id="IPR003593">
    <property type="entry name" value="AAA+_ATPase"/>
</dbReference>
<evidence type="ECO:0000256" key="1">
    <source>
        <dbReference type="ARBA" id="ARBA00004141"/>
    </source>
</evidence>
<organism evidence="15 16">
    <name type="scientific">Tersicoccus solisilvae</name>
    <dbReference type="NCBI Taxonomy" id="1882339"/>
    <lineage>
        <taxon>Bacteria</taxon>
        <taxon>Bacillati</taxon>
        <taxon>Actinomycetota</taxon>
        <taxon>Actinomycetes</taxon>
        <taxon>Micrococcales</taxon>
        <taxon>Micrococcaceae</taxon>
        <taxon>Tersicoccus</taxon>
    </lineage>
</organism>
<evidence type="ECO:0000256" key="5">
    <source>
        <dbReference type="ARBA" id="ARBA00022475"/>
    </source>
</evidence>
<keyword evidence="5" id="KW-1003">Cell membrane</keyword>
<dbReference type="PROSITE" id="PS00211">
    <property type="entry name" value="ABC_TRANSPORTER_1"/>
    <property type="match status" value="1"/>
</dbReference>
<evidence type="ECO:0000313" key="16">
    <source>
        <dbReference type="Proteomes" id="UP000597761"/>
    </source>
</evidence>
<dbReference type="RefSeq" id="WP_188667932.1">
    <property type="nucleotide sequence ID" value="NZ_BMJI01000008.1"/>
</dbReference>
<evidence type="ECO:0000259" key="14">
    <source>
        <dbReference type="PROSITE" id="PS50928"/>
    </source>
</evidence>
<comment type="similarity">
    <text evidence="3">Belongs to the ABC transporter superfamily.</text>
</comment>
<reference evidence="16" key="1">
    <citation type="journal article" date="2019" name="Int. J. Syst. Evol. Microbiol.">
        <title>The Global Catalogue of Microorganisms (GCM) 10K type strain sequencing project: providing services to taxonomists for standard genome sequencing and annotation.</title>
        <authorList>
            <consortium name="The Broad Institute Genomics Platform"/>
            <consortium name="The Broad Institute Genome Sequencing Center for Infectious Disease"/>
            <person name="Wu L."/>
            <person name="Ma J."/>
        </authorList>
    </citation>
    <scope>NUCLEOTIDE SEQUENCE [LARGE SCALE GENOMIC DNA]</scope>
    <source>
        <strain evidence="16">CGMCC 1.15480</strain>
    </source>
</reference>
<keyword evidence="7" id="KW-0547">Nucleotide-binding</keyword>
<dbReference type="InterPro" id="IPR000515">
    <property type="entry name" value="MetI-like"/>
</dbReference>